<feature type="compositionally biased region" description="Polar residues" evidence="1">
    <location>
        <begin position="244"/>
        <end position="265"/>
    </location>
</feature>
<feature type="compositionally biased region" description="Basic and acidic residues" evidence="1">
    <location>
        <begin position="1"/>
        <end position="17"/>
    </location>
</feature>
<gene>
    <name evidence="2" type="ORF">R1flu_022851</name>
</gene>
<evidence type="ECO:0000313" key="3">
    <source>
        <dbReference type="Proteomes" id="UP001605036"/>
    </source>
</evidence>
<feature type="compositionally biased region" description="Acidic residues" evidence="1">
    <location>
        <begin position="221"/>
        <end position="232"/>
    </location>
</feature>
<feature type="region of interest" description="Disordered" evidence="1">
    <location>
        <begin position="154"/>
        <end position="175"/>
    </location>
</feature>
<accession>A0ABD1XQV4</accession>
<dbReference type="Proteomes" id="UP001605036">
    <property type="component" value="Unassembled WGS sequence"/>
</dbReference>
<dbReference type="EMBL" id="JBHFFA010000007">
    <property type="protein sequence ID" value="KAL2611159.1"/>
    <property type="molecule type" value="Genomic_DNA"/>
</dbReference>
<evidence type="ECO:0000313" key="2">
    <source>
        <dbReference type="EMBL" id="KAL2611159.1"/>
    </source>
</evidence>
<feature type="region of interest" description="Disordered" evidence="1">
    <location>
        <begin position="285"/>
        <end position="306"/>
    </location>
</feature>
<name>A0ABD1XQV4_9MARC</name>
<organism evidence="2 3">
    <name type="scientific">Riccia fluitans</name>
    <dbReference type="NCBI Taxonomy" id="41844"/>
    <lineage>
        <taxon>Eukaryota</taxon>
        <taxon>Viridiplantae</taxon>
        <taxon>Streptophyta</taxon>
        <taxon>Embryophyta</taxon>
        <taxon>Marchantiophyta</taxon>
        <taxon>Marchantiopsida</taxon>
        <taxon>Marchantiidae</taxon>
        <taxon>Marchantiales</taxon>
        <taxon>Ricciaceae</taxon>
        <taxon>Riccia</taxon>
    </lineage>
</organism>
<comment type="caution">
    <text evidence="2">The sequence shown here is derived from an EMBL/GenBank/DDBJ whole genome shotgun (WGS) entry which is preliminary data.</text>
</comment>
<feature type="region of interest" description="Disordered" evidence="1">
    <location>
        <begin position="1"/>
        <end position="29"/>
    </location>
</feature>
<proteinExistence type="predicted"/>
<feature type="region of interest" description="Disordered" evidence="1">
    <location>
        <begin position="216"/>
        <end position="265"/>
    </location>
</feature>
<protein>
    <submittedName>
        <fullName evidence="2">Uncharacterized protein</fullName>
    </submittedName>
</protein>
<reference evidence="2 3" key="1">
    <citation type="submission" date="2024-09" db="EMBL/GenBank/DDBJ databases">
        <title>Chromosome-scale assembly of Riccia fluitans.</title>
        <authorList>
            <person name="Paukszto L."/>
            <person name="Sawicki J."/>
            <person name="Karawczyk K."/>
            <person name="Piernik-Szablinska J."/>
            <person name="Szczecinska M."/>
            <person name="Mazdziarz M."/>
        </authorList>
    </citation>
    <scope>NUCLEOTIDE SEQUENCE [LARGE SCALE GENOMIC DNA]</scope>
    <source>
        <strain evidence="2">Rf_01</strain>
        <tissue evidence="2">Aerial parts of the thallus</tissue>
    </source>
</reference>
<keyword evidence="3" id="KW-1185">Reference proteome</keyword>
<evidence type="ECO:0000256" key="1">
    <source>
        <dbReference type="SAM" id="MobiDB-lite"/>
    </source>
</evidence>
<dbReference type="AlphaFoldDB" id="A0ABD1XQV4"/>
<sequence>METEFLKRDNNLRRNLDEDPNPLNARRYNLSNDPPEWPVFRSFEHRETHIREFLLFEYSKRLPDVNEDNYGDCHESPSNHVDHEPTLLPETVEHSPPSNAVIEKQSAIHHSNLTQGEERLLYTSARVHFKDELESESTSCPRNVVDEAFRATSRYRNSASPDPGRPESNDNTIDPEVLSNQHLEDDVGIPTQVFSSRPPGSLRGSRYAALQERTRALAEPPSDDEQDVEQSESETASEYCSGISEPSPSSQKLEVGNSGNSLPASETITELPQEAFDVEQYSLNQDATPEPEHPPEPLPTPTQLDCRWIDKNGTESTLVRARIVANTFIVNTETVDQHTIQLSPPQNPLPPVSVVINPWQEVAGKVKIDKSIIRFAGEVDPWFRPARGDILITHPRTLAEETIKPYTPWLSFPAEEVPGAPSLTERSTRSDKGSEVHQDSQCGCLKVWNGLYTHELDEFLRNGDLLLRIGAWKPYKQLNHDNQSNPEVHCQWQPDRGYSYFPYYRVDLYSVRKLRPSNKYIFLGYQHPAKLGGKVPSGELHSPGQYLNPGAPCPSSFAPAMGDVIIRKNAFKMKFAHKENFWRSMVKWFKMSTSISVLHGPVEQRTEINVGSFLLRPYVGRVGFELGCIGVGSGGVELYRYEKEGWVFWGRETLLVEFGNRLTREIPVLYVSDPGREEDNPNFPSPLILGSS</sequence>